<gene>
    <name evidence="1" type="ORF">SAMN04487970_104843</name>
</gene>
<keyword evidence="2" id="KW-1185">Reference proteome</keyword>
<organism evidence="1 2">
    <name type="scientific">Paenibacillus tianmuensis</name>
    <dbReference type="NCBI Taxonomy" id="624147"/>
    <lineage>
        <taxon>Bacteria</taxon>
        <taxon>Bacillati</taxon>
        <taxon>Bacillota</taxon>
        <taxon>Bacilli</taxon>
        <taxon>Bacillales</taxon>
        <taxon>Paenibacillaceae</taxon>
        <taxon>Paenibacillus</taxon>
    </lineage>
</organism>
<dbReference type="EMBL" id="FMTT01000048">
    <property type="protein sequence ID" value="SCW79284.1"/>
    <property type="molecule type" value="Genomic_DNA"/>
</dbReference>
<name>A0A1G4TCX9_9BACL</name>
<sequence length="45" mass="5283">MDDTKAKVIFEELSAGNEFFVAYKLKQKHLSPIYEIMKLLHEVDL</sequence>
<evidence type="ECO:0000313" key="1">
    <source>
        <dbReference type="EMBL" id="SCW79284.1"/>
    </source>
</evidence>
<accession>A0A1G4TCX9</accession>
<proteinExistence type="predicted"/>
<protein>
    <submittedName>
        <fullName evidence="1">Uncharacterized protein</fullName>
    </submittedName>
</protein>
<reference evidence="2" key="1">
    <citation type="submission" date="2016-10" db="EMBL/GenBank/DDBJ databases">
        <authorList>
            <person name="Varghese N."/>
            <person name="Submissions S."/>
        </authorList>
    </citation>
    <scope>NUCLEOTIDE SEQUENCE [LARGE SCALE GENOMIC DNA]</scope>
    <source>
        <strain evidence="2">CGMCC 1.8946</strain>
    </source>
</reference>
<dbReference type="AlphaFoldDB" id="A0A1G4TCX9"/>
<evidence type="ECO:0000313" key="2">
    <source>
        <dbReference type="Proteomes" id="UP000198601"/>
    </source>
</evidence>
<dbReference type="Proteomes" id="UP000198601">
    <property type="component" value="Unassembled WGS sequence"/>
</dbReference>